<organism evidence="2 3">
    <name type="scientific">Aminithiophilus ramosus</name>
    <dbReference type="NCBI Taxonomy" id="3029084"/>
    <lineage>
        <taxon>Bacteria</taxon>
        <taxon>Thermotogati</taxon>
        <taxon>Synergistota</taxon>
        <taxon>Synergistia</taxon>
        <taxon>Synergistales</taxon>
        <taxon>Aminithiophilaceae</taxon>
        <taxon>Aminithiophilus</taxon>
    </lineage>
</organism>
<evidence type="ECO:0000256" key="1">
    <source>
        <dbReference type="SAM" id="SignalP"/>
    </source>
</evidence>
<dbReference type="AlphaFoldDB" id="A0A9Q7A8N1"/>
<dbReference type="Pfam" id="PF16868">
    <property type="entry name" value="NMT1_3"/>
    <property type="match status" value="1"/>
</dbReference>
<dbReference type="Proteomes" id="UP000671879">
    <property type="component" value="Chromosome"/>
</dbReference>
<proteinExistence type="predicted"/>
<protein>
    <submittedName>
        <fullName evidence="2">TAXI family TRAP transporter solute-binding subunit</fullName>
    </submittedName>
</protein>
<dbReference type="PANTHER" id="PTHR42941:SF1">
    <property type="entry name" value="SLL1037 PROTEIN"/>
    <property type="match status" value="1"/>
</dbReference>
<feature type="chain" id="PRO_5040197283" evidence="1">
    <location>
        <begin position="25"/>
        <end position="328"/>
    </location>
</feature>
<feature type="signal peptide" evidence="1">
    <location>
        <begin position="1"/>
        <end position="24"/>
    </location>
</feature>
<gene>
    <name evidence="2" type="ORF">KAR29_00975</name>
</gene>
<name>A0A9Q7A8N1_9BACT</name>
<evidence type="ECO:0000313" key="3">
    <source>
        <dbReference type="Proteomes" id="UP000671879"/>
    </source>
</evidence>
<reference evidence="3" key="1">
    <citation type="submission" date="2021-04" db="EMBL/GenBank/DDBJ databases">
        <title>A novel Synergistetes isolate from a pyrite-forming mixed culture.</title>
        <authorList>
            <person name="Bunk B."/>
            <person name="Sproer C."/>
            <person name="Spring S."/>
            <person name="Pester M."/>
        </authorList>
    </citation>
    <scope>NUCLEOTIDE SEQUENCE [LARGE SCALE GENOMIC DNA]</scope>
    <source>
        <strain evidence="3">J.5.4.2-T.3.5.2</strain>
    </source>
</reference>
<keyword evidence="3" id="KW-1185">Reference proteome</keyword>
<dbReference type="RefSeq" id="WP_274373792.1">
    <property type="nucleotide sequence ID" value="NZ_CP072943.1"/>
</dbReference>
<evidence type="ECO:0000313" key="2">
    <source>
        <dbReference type="EMBL" id="QTX32551.1"/>
    </source>
</evidence>
<dbReference type="NCBIfam" id="TIGR02122">
    <property type="entry name" value="TRAP_TAXI"/>
    <property type="match status" value="1"/>
</dbReference>
<dbReference type="EMBL" id="CP072943">
    <property type="protein sequence ID" value="QTX32551.1"/>
    <property type="molecule type" value="Genomic_DNA"/>
</dbReference>
<accession>A0A9Q7A8N1</accession>
<dbReference type="SUPFAM" id="SSF53850">
    <property type="entry name" value="Periplasmic binding protein-like II"/>
    <property type="match status" value="1"/>
</dbReference>
<dbReference type="PANTHER" id="PTHR42941">
    <property type="entry name" value="SLL1037 PROTEIN"/>
    <property type="match status" value="1"/>
</dbReference>
<keyword evidence="1" id="KW-0732">Signal</keyword>
<sequence length="328" mass="35714">MKKMRRIVGLALVFGCVAAGSASAEKLNLMWGSTSASSGLYPMNVAMADVVNRVLDDVHVTVVETGGTGDNFKGMERGELQFGQASDCNIHMAQTGTGIYENRLMKEPRMLFVAHPLAYVVAVTEESGIKDLSGLDGKPFSPGLKGSVSEILYYRALPAFGIRPQFVPSSTGDAVEAMKDRRIVGFSKATATTVPDSAIQDVATSRPVRILGFNEEEKKVFKELFPAYGFFTVPASVYAQEGDVSVVGERFGVSVAASLPEEVVYRIFKALYENREQIAATYAGIRGHDVLDLTADSVCWLHPGVIRYFREIGIEPRPEQIPPEYKAN</sequence>
<dbReference type="Gene3D" id="3.40.190.10">
    <property type="entry name" value="Periplasmic binding protein-like II"/>
    <property type="match status" value="2"/>
</dbReference>
<dbReference type="KEGG" id="aram:KAR29_00975"/>
<dbReference type="InterPro" id="IPR011852">
    <property type="entry name" value="TRAP_TAXI"/>
</dbReference>